<accession>A0A1H8HTD2</accession>
<evidence type="ECO:0000313" key="3">
    <source>
        <dbReference type="EMBL" id="SEN59374.1"/>
    </source>
</evidence>
<name>A0A1H8HTD2_9ACTN</name>
<dbReference type="PANTHER" id="PTHR35526">
    <property type="entry name" value="ANTI-SIGMA-F FACTOR RSBW-RELATED"/>
    <property type="match status" value="1"/>
</dbReference>
<keyword evidence="4" id="KW-1185">Reference proteome</keyword>
<dbReference type="STRING" id="310780.SAMN05216267_100742"/>
<dbReference type="RefSeq" id="WP_075016572.1">
    <property type="nucleotide sequence ID" value="NZ_FODD01000007.1"/>
</dbReference>
<dbReference type="GO" id="GO:0004674">
    <property type="term" value="F:protein serine/threonine kinase activity"/>
    <property type="evidence" value="ECO:0007669"/>
    <property type="project" value="UniProtKB-KW"/>
</dbReference>
<keyword evidence="3" id="KW-0418">Kinase</keyword>
<dbReference type="SUPFAM" id="SSF55874">
    <property type="entry name" value="ATPase domain of HSP90 chaperone/DNA topoisomerase II/histidine kinase"/>
    <property type="match status" value="1"/>
</dbReference>
<dbReference type="InterPro" id="IPR036890">
    <property type="entry name" value="HATPase_C_sf"/>
</dbReference>
<dbReference type="OrthoDB" id="4251531at2"/>
<dbReference type="PANTHER" id="PTHR35526:SF3">
    <property type="entry name" value="ANTI-SIGMA-F FACTOR RSBW"/>
    <property type="match status" value="1"/>
</dbReference>
<evidence type="ECO:0000259" key="2">
    <source>
        <dbReference type="Pfam" id="PF13581"/>
    </source>
</evidence>
<keyword evidence="3" id="KW-0808">Transferase</keyword>
<proteinExistence type="predicted"/>
<protein>
    <submittedName>
        <fullName evidence="3">Anti-sigma regulatory factor (Ser/Thr protein kinase)</fullName>
    </submittedName>
</protein>
<dbReference type="Proteomes" id="UP000181951">
    <property type="component" value="Unassembled WGS sequence"/>
</dbReference>
<sequence length="144" mass="15782">MNTVPPAATWGPWEAELPACVWRLPRHSRSVGRARARFRSQAGRWDLAEETAETAVLLLSELVTNAVRHGHVRGRHIEVRCVLAPTVLRVDVSDAGRGVPVLRQAAAEDESGRGLTLVAALATTWGVLPRRHGIGKTVWCEISR</sequence>
<dbReference type="InterPro" id="IPR003594">
    <property type="entry name" value="HATPase_dom"/>
</dbReference>
<evidence type="ECO:0000313" key="4">
    <source>
        <dbReference type="Proteomes" id="UP000181951"/>
    </source>
</evidence>
<reference evidence="3 4" key="1">
    <citation type="submission" date="2016-10" db="EMBL/GenBank/DDBJ databases">
        <authorList>
            <person name="de Groot N.N."/>
        </authorList>
    </citation>
    <scope>NUCLEOTIDE SEQUENCE [LARGE SCALE GENOMIC DNA]</scope>
    <source>
        <strain evidence="3 4">CGMCC 4.2026</strain>
    </source>
</reference>
<dbReference type="Gene3D" id="3.30.565.10">
    <property type="entry name" value="Histidine kinase-like ATPase, C-terminal domain"/>
    <property type="match status" value="1"/>
</dbReference>
<evidence type="ECO:0000256" key="1">
    <source>
        <dbReference type="ARBA" id="ARBA00022527"/>
    </source>
</evidence>
<gene>
    <name evidence="3" type="ORF">SAMN05216267_100742</name>
</gene>
<dbReference type="EMBL" id="FODD01000007">
    <property type="protein sequence ID" value="SEN59374.1"/>
    <property type="molecule type" value="Genomic_DNA"/>
</dbReference>
<feature type="domain" description="Histidine kinase/HSP90-like ATPase" evidence="2">
    <location>
        <begin position="28"/>
        <end position="127"/>
    </location>
</feature>
<dbReference type="CDD" id="cd16936">
    <property type="entry name" value="HATPase_RsbW-like"/>
    <property type="match status" value="1"/>
</dbReference>
<keyword evidence="1" id="KW-0723">Serine/threonine-protein kinase</keyword>
<dbReference type="Pfam" id="PF13581">
    <property type="entry name" value="HATPase_c_2"/>
    <property type="match status" value="1"/>
</dbReference>
<dbReference type="InterPro" id="IPR050267">
    <property type="entry name" value="Anti-sigma-factor_SerPK"/>
</dbReference>
<dbReference type="AlphaFoldDB" id="A0A1H8HTD2"/>
<organism evidence="3 4">
    <name type="scientific">Actinacidiphila rubida</name>
    <dbReference type="NCBI Taxonomy" id="310780"/>
    <lineage>
        <taxon>Bacteria</taxon>
        <taxon>Bacillati</taxon>
        <taxon>Actinomycetota</taxon>
        <taxon>Actinomycetes</taxon>
        <taxon>Kitasatosporales</taxon>
        <taxon>Streptomycetaceae</taxon>
        <taxon>Actinacidiphila</taxon>
    </lineage>
</organism>